<proteinExistence type="evidence at transcript level"/>
<evidence type="ECO:0000313" key="7">
    <source>
        <dbReference type="EMBL" id="ABK26027.1"/>
    </source>
</evidence>
<dbReference type="AlphaFoldDB" id="A9NZG6"/>
<keyword evidence="5 6" id="KW-0472">Membrane</keyword>
<reference evidence="7" key="1">
    <citation type="journal article" date="2008" name="BMC Genomics">
        <title>A conifer genomics resource of 200,000 spruce (Picea spp.) ESTs and 6,464 high-quality, sequence-finished full-length cDNAs for Sitka spruce (Picea sitchensis).</title>
        <authorList>
            <person name="Ralph S.G."/>
            <person name="Chun H.J."/>
            <person name="Kolosova N."/>
            <person name="Cooper D."/>
            <person name="Oddy C."/>
            <person name="Ritland C.E."/>
            <person name="Kirkpatrick R."/>
            <person name="Moore R."/>
            <person name="Barber S."/>
            <person name="Holt R.A."/>
            <person name="Jones S.J."/>
            <person name="Marra M.A."/>
            <person name="Douglas C.J."/>
            <person name="Ritland K."/>
            <person name="Bohlmann J."/>
        </authorList>
    </citation>
    <scope>NUCLEOTIDE SEQUENCE</scope>
    <source>
        <tissue evidence="7">Green portion of the leader tissue</tissue>
    </source>
</reference>
<sequence>MRKLSFSHIGTWIRSKIFLYNVTYGLYMLDWWERYLFNTIMILLLCVLCYNGSRFAIESLERVIWNISAGSHEDKFINMHMGHRHSPTD</sequence>
<accession>A9NZG6</accession>
<keyword evidence="2 6" id="KW-0812">Transmembrane</keyword>
<organism evidence="7">
    <name type="scientific">Picea sitchensis</name>
    <name type="common">Sitka spruce</name>
    <name type="synonym">Pinus sitchensis</name>
    <dbReference type="NCBI Taxonomy" id="3332"/>
    <lineage>
        <taxon>Eukaryota</taxon>
        <taxon>Viridiplantae</taxon>
        <taxon>Streptophyta</taxon>
        <taxon>Embryophyta</taxon>
        <taxon>Tracheophyta</taxon>
        <taxon>Spermatophyta</taxon>
        <taxon>Pinopsida</taxon>
        <taxon>Pinidae</taxon>
        <taxon>Conifers I</taxon>
        <taxon>Pinales</taxon>
        <taxon>Pinaceae</taxon>
        <taxon>Picea</taxon>
    </lineage>
</organism>
<dbReference type="PANTHER" id="PTHR33727:SF5">
    <property type="entry name" value="PROTEIN, PUTATIVE (DUF3317)-RELATED"/>
    <property type="match status" value="1"/>
</dbReference>
<dbReference type="EMBL" id="EF086771">
    <property type="protein sequence ID" value="ABK26027.1"/>
    <property type="molecule type" value="mRNA"/>
</dbReference>
<evidence type="ECO:0000256" key="5">
    <source>
        <dbReference type="ARBA" id="ARBA00023136"/>
    </source>
</evidence>
<keyword evidence="4 6" id="KW-1133">Transmembrane helix</keyword>
<evidence type="ECO:0000256" key="6">
    <source>
        <dbReference type="SAM" id="Phobius"/>
    </source>
</evidence>
<evidence type="ECO:0008006" key="8">
    <source>
        <dbReference type="Google" id="ProtNLM"/>
    </source>
</evidence>
<name>A9NZG6_PICSI</name>
<evidence type="ECO:0000256" key="3">
    <source>
        <dbReference type="ARBA" id="ARBA00022824"/>
    </source>
</evidence>
<comment type="subcellular location">
    <subcellularLocation>
        <location evidence="1">Endoplasmic reticulum membrane</location>
        <topology evidence="1">Multi-pass membrane protein</topology>
    </subcellularLocation>
</comment>
<dbReference type="EMBL" id="EF087312">
    <property type="protein sequence ID" value="ABK26560.1"/>
    <property type="molecule type" value="mRNA"/>
</dbReference>
<dbReference type="InterPro" id="IPR024512">
    <property type="entry name" value="Ser_palmitoyltrfase_ssu-like"/>
</dbReference>
<dbReference type="Pfam" id="PF11779">
    <property type="entry name" value="SPT_ssu-like"/>
    <property type="match status" value="1"/>
</dbReference>
<evidence type="ECO:0000256" key="1">
    <source>
        <dbReference type="ARBA" id="ARBA00004477"/>
    </source>
</evidence>
<evidence type="ECO:0000256" key="2">
    <source>
        <dbReference type="ARBA" id="ARBA00022692"/>
    </source>
</evidence>
<keyword evidence="3" id="KW-0256">Endoplasmic reticulum</keyword>
<protein>
    <recommendedName>
        <fullName evidence="8">Small subunit of serine palmitoyltransferase-like protein</fullName>
    </recommendedName>
</protein>
<evidence type="ECO:0000256" key="4">
    <source>
        <dbReference type="ARBA" id="ARBA00022989"/>
    </source>
</evidence>
<feature type="transmembrane region" description="Helical" evidence="6">
    <location>
        <begin position="35"/>
        <end position="52"/>
    </location>
</feature>
<dbReference type="GO" id="GO:0005789">
    <property type="term" value="C:endoplasmic reticulum membrane"/>
    <property type="evidence" value="ECO:0007669"/>
    <property type="project" value="UniProtKB-SubCell"/>
</dbReference>
<dbReference type="PANTHER" id="PTHR33727">
    <property type="entry name" value="OS07G0446900 PROTEIN"/>
    <property type="match status" value="1"/>
</dbReference>